<gene>
    <name evidence="11" type="ORF">BGAL_0100g00290</name>
</gene>
<dbReference type="PROSITE" id="PS50835">
    <property type="entry name" value="IG_LIKE"/>
    <property type="match status" value="1"/>
</dbReference>
<keyword evidence="9" id="KW-0472">Membrane</keyword>
<feature type="transmembrane region" description="Helical" evidence="9">
    <location>
        <begin position="12"/>
        <end position="30"/>
    </location>
</feature>
<dbReference type="GO" id="GO:0004497">
    <property type="term" value="F:monooxygenase activity"/>
    <property type="evidence" value="ECO:0007669"/>
    <property type="project" value="UniProtKB-KW"/>
</dbReference>
<dbReference type="Proteomes" id="UP000308671">
    <property type="component" value="Unassembled WGS sequence"/>
</dbReference>
<feature type="binding site" description="axial binding residue" evidence="8">
    <location>
        <position position="477"/>
    </location>
    <ligand>
        <name>heme</name>
        <dbReference type="ChEBI" id="CHEBI:30413"/>
    </ligand>
    <ligandPart>
        <name>Fe</name>
        <dbReference type="ChEBI" id="CHEBI:18248"/>
    </ligandPart>
</feature>
<dbReference type="InterPro" id="IPR002401">
    <property type="entry name" value="Cyt_P450_E_grp-I"/>
</dbReference>
<dbReference type="GO" id="GO:0005506">
    <property type="term" value="F:iron ion binding"/>
    <property type="evidence" value="ECO:0007669"/>
    <property type="project" value="InterPro"/>
</dbReference>
<name>A0A4S8R2X3_9HELO</name>
<dbReference type="PANTHER" id="PTHR24291:SF50">
    <property type="entry name" value="BIFUNCTIONAL ALBAFLAVENONE MONOOXYGENASE_TERPENE SYNTHASE"/>
    <property type="match status" value="1"/>
</dbReference>
<dbReference type="PANTHER" id="PTHR24291">
    <property type="entry name" value="CYTOCHROME P450 FAMILY 4"/>
    <property type="match status" value="1"/>
</dbReference>
<evidence type="ECO:0000313" key="12">
    <source>
        <dbReference type="Proteomes" id="UP000308671"/>
    </source>
</evidence>
<sequence length="547" mass="62982">MNVFQTKPIFTAVSAVVVTLLGYFFTRLYAARMLMVKLQKQGCPVAPGHSFLFGHLLLLGKMSRRLPEDAHYQYMFGEIYRDHFESTGVYYMDLWPMTGLFMCIHSPTTAISVTQTNTLIAARKVDLLPRFFKPIAGGPCLFDMPEESWRPWRAVFNKAFNNEHFQKLVPGMVKQIEVYKDILREHAEKGDMFYLDTTTLRFTMDLIGKTIMNTEFHAQRGYNVLADSMISQIRWHEPAAAIDPFSRINVARWYMEWSNGRKMDAYISAELDRRYAEYKADSKDSRSKAIIDLILQAEIAPDSDVKPNKLDPDFKAFAIRQIRLFVFSGHDSLSSTICYIYHLLSKNVEAMRKVREEHDLVFGKQIDGASELLKTKPHLANDLPYTTAVIKETLRLFPAASSSRQGYPGVTLYDDQGTACPTNGAVCFIDHVGMHRAPKYWVRPEEFLPERWLVDPGHELYPVKGAWRPFEYGPRNCIAQGLVMTELRVLLACTVREFVFEDAYEEWDRSHKKKGPQTYRGERAYQIEEAAAHPSAHYPCRVRMVDV</sequence>
<evidence type="ECO:0000256" key="2">
    <source>
        <dbReference type="ARBA" id="ARBA00022617"/>
    </source>
</evidence>
<evidence type="ECO:0000259" key="10">
    <source>
        <dbReference type="PROSITE" id="PS50835"/>
    </source>
</evidence>
<evidence type="ECO:0000256" key="5">
    <source>
        <dbReference type="ARBA" id="ARBA00023004"/>
    </source>
</evidence>
<evidence type="ECO:0000256" key="8">
    <source>
        <dbReference type="PIRSR" id="PIRSR602401-1"/>
    </source>
</evidence>
<keyword evidence="3 8" id="KW-0479">Metal-binding</keyword>
<evidence type="ECO:0000256" key="4">
    <source>
        <dbReference type="ARBA" id="ARBA00023002"/>
    </source>
</evidence>
<protein>
    <recommendedName>
        <fullName evidence="10">Ig-like domain-containing protein</fullName>
    </recommendedName>
</protein>
<comment type="cofactor">
    <cofactor evidence="8">
        <name>heme</name>
        <dbReference type="ChEBI" id="CHEBI:30413"/>
    </cofactor>
</comment>
<keyword evidence="5 8" id="KW-0408">Iron</keyword>
<dbReference type="AlphaFoldDB" id="A0A4S8R2X3"/>
<evidence type="ECO:0000256" key="1">
    <source>
        <dbReference type="ARBA" id="ARBA00010617"/>
    </source>
</evidence>
<dbReference type="OrthoDB" id="10029320at2759"/>
<dbReference type="Gene3D" id="1.10.630.10">
    <property type="entry name" value="Cytochrome P450"/>
    <property type="match status" value="1"/>
</dbReference>
<proteinExistence type="inferred from homology"/>
<dbReference type="InterPro" id="IPR036396">
    <property type="entry name" value="Cyt_P450_sf"/>
</dbReference>
<dbReference type="InterPro" id="IPR001128">
    <property type="entry name" value="Cyt_P450"/>
</dbReference>
<keyword evidence="4" id="KW-0560">Oxidoreductase</keyword>
<keyword evidence="12" id="KW-1185">Reference proteome</keyword>
<dbReference type="PRINTS" id="PR00463">
    <property type="entry name" value="EP450I"/>
</dbReference>
<dbReference type="GO" id="GO:0020037">
    <property type="term" value="F:heme binding"/>
    <property type="evidence" value="ECO:0007669"/>
    <property type="project" value="InterPro"/>
</dbReference>
<keyword evidence="9" id="KW-1133">Transmembrane helix</keyword>
<dbReference type="InterPro" id="IPR007110">
    <property type="entry name" value="Ig-like_dom"/>
</dbReference>
<comment type="similarity">
    <text evidence="1">Belongs to the cytochrome P450 family.</text>
</comment>
<organism evidence="11 12">
    <name type="scientific">Botrytis galanthina</name>
    <dbReference type="NCBI Taxonomy" id="278940"/>
    <lineage>
        <taxon>Eukaryota</taxon>
        <taxon>Fungi</taxon>
        <taxon>Dikarya</taxon>
        <taxon>Ascomycota</taxon>
        <taxon>Pezizomycotina</taxon>
        <taxon>Leotiomycetes</taxon>
        <taxon>Helotiales</taxon>
        <taxon>Sclerotiniaceae</taxon>
        <taxon>Botrytis</taxon>
    </lineage>
</organism>
<dbReference type="PRINTS" id="PR00385">
    <property type="entry name" value="P450"/>
</dbReference>
<evidence type="ECO:0000313" key="11">
    <source>
        <dbReference type="EMBL" id="THV51760.1"/>
    </source>
</evidence>
<feature type="domain" description="Ig-like" evidence="10">
    <location>
        <begin position="456"/>
        <end position="547"/>
    </location>
</feature>
<evidence type="ECO:0000256" key="9">
    <source>
        <dbReference type="SAM" id="Phobius"/>
    </source>
</evidence>
<evidence type="ECO:0000256" key="7">
    <source>
        <dbReference type="ARBA" id="ARBA00023033"/>
    </source>
</evidence>
<dbReference type="CDD" id="cd11051">
    <property type="entry name" value="CYP59-like"/>
    <property type="match status" value="1"/>
</dbReference>
<keyword evidence="7" id="KW-0503">Monooxygenase</keyword>
<evidence type="ECO:0000256" key="3">
    <source>
        <dbReference type="ARBA" id="ARBA00022723"/>
    </source>
</evidence>
<evidence type="ECO:0000256" key="6">
    <source>
        <dbReference type="ARBA" id="ARBA00023026"/>
    </source>
</evidence>
<accession>A0A4S8R2X3</accession>
<comment type="caution">
    <text evidence="11">The sequence shown here is derived from an EMBL/GenBank/DDBJ whole genome shotgun (WGS) entry which is preliminary data.</text>
</comment>
<keyword evidence="9" id="KW-0812">Transmembrane</keyword>
<dbReference type="EMBL" id="PQXL01000100">
    <property type="protein sequence ID" value="THV51760.1"/>
    <property type="molecule type" value="Genomic_DNA"/>
</dbReference>
<dbReference type="Pfam" id="PF00067">
    <property type="entry name" value="p450"/>
    <property type="match status" value="1"/>
</dbReference>
<keyword evidence="6" id="KW-0843">Virulence</keyword>
<dbReference type="SUPFAM" id="SSF48264">
    <property type="entry name" value="Cytochrome P450"/>
    <property type="match status" value="1"/>
</dbReference>
<reference evidence="11 12" key="1">
    <citation type="submission" date="2017-12" db="EMBL/GenBank/DDBJ databases">
        <title>Comparative genomics of Botrytis spp.</title>
        <authorList>
            <person name="Valero-Jimenez C.A."/>
            <person name="Tapia P."/>
            <person name="Veloso J."/>
            <person name="Silva-Moreno E."/>
            <person name="Staats M."/>
            <person name="Valdes J.H."/>
            <person name="Van Kan J.A.L."/>
        </authorList>
    </citation>
    <scope>NUCLEOTIDE SEQUENCE [LARGE SCALE GENOMIC DNA]</scope>
    <source>
        <strain evidence="11 12">MUCL435</strain>
    </source>
</reference>
<dbReference type="GO" id="GO:0016705">
    <property type="term" value="F:oxidoreductase activity, acting on paired donors, with incorporation or reduction of molecular oxygen"/>
    <property type="evidence" value="ECO:0007669"/>
    <property type="project" value="InterPro"/>
</dbReference>
<keyword evidence="2 8" id="KW-0349">Heme</keyword>
<dbReference type="InterPro" id="IPR050196">
    <property type="entry name" value="Cytochrome_P450_Monoox"/>
</dbReference>